<name>A0A418WZU3_9BURK</name>
<evidence type="ECO:0008006" key="3">
    <source>
        <dbReference type="Google" id="ProtNLM"/>
    </source>
</evidence>
<gene>
    <name evidence="1" type="ORF">D3870_06645</name>
</gene>
<protein>
    <recommendedName>
        <fullName evidence="3">SCP2 domain-containing protein</fullName>
    </recommendedName>
</protein>
<dbReference type="Gene3D" id="3.30.1050.10">
    <property type="entry name" value="SCP2 sterol-binding domain"/>
    <property type="match status" value="1"/>
</dbReference>
<accession>A0A418WZU3</accession>
<sequence length="134" mass="14449">MASRHTEGNMDQDTIALQQWIQAQTGIKRNAPGLAGIAGRLLLQVNGMQVAVMQIDDGFLELTNDSSDADAVSNFLDVVSIVDFLTGTLNPAVAMLQGKMDANGDLYFTVKTLFGLQVGQPFDPVEFMRENGDA</sequence>
<dbReference type="SUPFAM" id="SSF55718">
    <property type="entry name" value="SCP-like"/>
    <property type="match status" value="1"/>
</dbReference>
<dbReference type="InterPro" id="IPR036527">
    <property type="entry name" value="SCP2_sterol-bd_dom_sf"/>
</dbReference>
<organism evidence="1 2">
    <name type="scientific">Noviherbaspirillum cavernae</name>
    <dbReference type="NCBI Taxonomy" id="2320862"/>
    <lineage>
        <taxon>Bacteria</taxon>
        <taxon>Pseudomonadati</taxon>
        <taxon>Pseudomonadota</taxon>
        <taxon>Betaproteobacteria</taxon>
        <taxon>Burkholderiales</taxon>
        <taxon>Oxalobacteraceae</taxon>
        <taxon>Noviherbaspirillum</taxon>
    </lineage>
</organism>
<keyword evidence="2" id="KW-1185">Reference proteome</keyword>
<reference evidence="1 2" key="1">
    <citation type="submission" date="2018-09" db="EMBL/GenBank/DDBJ databases">
        <authorList>
            <person name="Zhu H."/>
        </authorList>
    </citation>
    <scope>NUCLEOTIDE SEQUENCE [LARGE SCALE GENOMIC DNA]</scope>
    <source>
        <strain evidence="1 2">K2R10-39</strain>
    </source>
</reference>
<dbReference type="AlphaFoldDB" id="A0A418WZU3"/>
<dbReference type="Proteomes" id="UP000285190">
    <property type="component" value="Unassembled WGS sequence"/>
</dbReference>
<proteinExistence type="predicted"/>
<evidence type="ECO:0000313" key="1">
    <source>
        <dbReference type="EMBL" id="RJG05739.1"/>
    </source>
</evidence>
<evidence type="ECO:0000313" key="2">
    <source>
        <dbReference type="Proteomes" id="UP000285190"/>
    </source>
</evidence>
<dbReference type="EMBL" id="QYUN01000002">
    <property type="protein sequence ID" value="RJG05739.1"/>
    <property type="molecule type" value="Genomic_DNA"/>
</dbReference>
<comment type="caution">
    <text evidence="1">The sequence shown here is derived from an EMBL/GenBank/DDBJ whole genome shotgun (WGS) entry which is preliminary data.</text>
</comment>